<evidence type="ECO:0000256" key="3">
    <source>
        <dbReference type="ARBA" id="ARBA00022723"/>
    </source>
</evidence>
<keyword evidence="3 6" id="KW-0479">Metal-binding</keyword>
<dbReference type="Gene3D" id="3.90.180.10">
    <property type="entry name" value="Medium-chain alcohol dehydrogenases, catalytic domain"/>
    <property type="match status" value="1"/>
</dbReference>
<dbReference type="EMBL" id="JAPQKH010000003">
    <property type="protein sequence ID" value="KAJ5106714.1"/>
    <property type="molecule type" value="Genomic_DNA"/>
</dbReference>
<name>A0A9W9FUQ8_9EURO</name>
<evidence type="ECO:0000313" key="8">
    <source>
        <dbReference type="EMBL" id="KAJ5106714.1"/>
    </source>
</evidence>
<keyword evidence="4 6" id="KW-0862">Zinc</keyword>
<dbReference type="GO" id="GO:0005737">
    <property type="term" value="C:cytoplasm"/>
    <property type="evidence" value="ECO:0007669"/>
    <property type="project" value="TreeGrafter"/>
</dbReference>
<dbReference type="AlphaFoldDB" id="A0A9W9FUQ8"/>
<dbReference type="InterPro" id="IPR013154">
    <property type="entry name" value="ADH-like_N"/>
</dbReference>
<evidence type="ECO:0000256" key="2">
    <source>
        <dbReference type="ARBA" id="ARBA00008072"/>
    </source>
</evidence>
<reference evidence="8" key="1">
    <citation type="submission" date="2022-11" db="EMBL/GenBank/DDBJ databases">
        <authorList>
            <person name="Petersen C."/>
        </authorList>
    </citation>
    <scope>NUCLEOTIDE SEQUENCE</scope>
    <source>
        <strain evidence="8">IBT 30069</strain>
    </source>
</reference>
<reference evidence="8" key="2">
    <citation type="journal article" date="2023" name="IMA Fungus">
        <title>Comparative genomic study of the Penicillium genus elucidates a diverse pangenome and 15 lateral gene transfer events.</title>
        <authorList>
            <person name="Petersen C."/>
            <person name="Sorensen T."/>
            <person name="Nielsen M.R."/>
            <person name="Sondergaard T.E."/>
            <person name="Sorensen J.L."/>
            <person name="Fitzpatrick D.A."/>
            <person name="Frisvad J.C."/>
            <person name="Nielsen K.L."/>
        </authorList>
    </citation>
    <scope>NUCLEOTIDE SEQUENCE</scope>
    <source>
        <strain evidence="8">IBT 30069</strain>
    </source>
</reference>
<comment type="caution">
    <text evidence="8">The sequence shown here is derived from an EMBL/GenBank/DDBJ whole genome shotgun (WGS) entry which is preliminary data.</text>
</comment>
<dbReference type="InterPro" id="IPR020843">
    <property type="entry name" value="ER"/>
</dbReference>
<evidence type="ECO:0000259" key="7">
    <source>
        <dbReference type="SMART" id="SM00829"/>
    </source>
</evidence>
<protein>
    <recommendedName>
        <fullName evidence="7">Enoyl reductase (ER) domain-containing protein</fullName>
    </recommendedName>
</protein>
<proteinExistence type="inferred from homology"/>
<organism evidence="8 9">
    <name type="scientific">Penicillium angulare</name>
    <dbReference type="NCBI Taxonomy" id="116970"/>
    <lineage>
        <taxon>Eukaryota</taxon>
        <taxon>Fungi</taxon>
        <taxon>Dikarya</taxon>
        <taxon>Ascomycota</taxon>
        <taxon>Pezizomycotina</taxon>
        <taxon>Eurotiomycetes</taxon>
        <taxon>Eurotiomycetidae</taxon>
        <taxon>Eurotiales</taxon>
        <taxon>Aspergillaceae</taxon>
        <taxon>Penicillium</taxon>
    </lineage>
</organism>
<dbReference type="InterPro" id="IPR036291">
    <property type="entry name" value="NAD(P)-bd_dom_sf"/>
</dbReference>
<dbReference type="Pfam" id="PF08240">
    <property type="entry name" value="ADH_N"/>
    <property type="match status" value="1"/>
</dbReference>
<dbReference type="InterPro" id="IPR013149">
    <property type="entry name" value="ADH-like_C"/>
</dbReference>
<evidence type="ECO:0000256" key="4">
    <source>
        <dbReference type="ARBA" id="ARBA00022833"/>
    </source>
</evidence>
<dbReference type="Pfam" id="PF00107">
    <property type="entry name" value="ADH_zinc_N"/>
    <property type="match status" value="1"/>
</dbReference>
<comment type="similarity">
    <text evidence="2 6">Belongs to the zinc-containing alcohol dehydrogenase family.</text>
</comment>
<accession>A0A9W9FUQ8</accession>
<dbReference type="InterPro" id="IPR002328">
    <property type="entry name" value="ADH_Zn_CS"/>
</dbReference>
<sequence length="364" mass="38646">MRAVRFHGREDIRVDEIEEPICGPGQVKLKGYVSNQIKPAFVGICGSDLHEYLAGPIAVPVNPHRITGDKLPTTLGHEFSGTIEEVGEGVTGLNVGDKVAVNPSLSDGTCGNCEIGRSNSCYNLGFIGYSSRSGGLSDHVSVDKKHVFRLPDSIPLDIGALVEPISVAWHAVSRTPIRKDDAVLVVGAGPIGLAIVQVLKAHGIEEIIVVEISEKRGEFALAFGAAKVLNPAKVDALAEVRALTARGNARGTAVAFETSGVQAGLDLAMSALKVRGTTVLVSLWEKPPTLNAIHFLVGEKHIVGTIGYEDCDFEAVIEALATGKIIPRSMITSKIPMNEVVEKGLKALIHDKEKHVKILIDVSA</sequence>
<evidence type="ECO:0000256" key="6">
    <source>
        <dbReference type="RuleBase" id="RU361277"/>
    </source>
</evidence>
<keyword evidence="5" id="KW-0560">Oxidoreductase</keyword>
<evidence type="ECO:0000256" key="5">
    <source>
        <dbReference type="ARBA" id="ARBA00023002"/>
    </source>
</evidence>
<comment type="cofactor">
    <cofactor evidence="1 6">
        <name>Zn(2+)</name>
        <dbReference type="ChEBI" id="CHEBI:29105"/>
    </cofactor>
</comment>
<evidence type="ECO:0000256" key="1">
    <source>
        <dbReference type="ARBA" id="ARBA00001947"/>
    </source>
</evidence>
<dbReference type="GO" id="GO:0000721">
    <property type="term" value="F:(R,R)-butanediol dehydrogenase activity"/>
    <property type="evidence" value="ECO:0007669"/>
    <property type="project" value="TreeGrafter"/>
</dbReference>
<dbReference type="Gene3D" id="3.40.50.720">
    <property type="entry name" value="NAD(P)-binding Rossmann-like Domain"/>
    <property type="match status" value="1"/>
</dbReference>
<dbReference type="PANTHER" id="PTHR43161">
    <property type="entry name" value="SORBITOL DEHYDROGENASE"/>
    <property type="match status" value="1"/>
</dbReference>
<dbReference type="Proteomes" id="UP001149165">
    <property type="component" value="Unassembled WGS sequence"/>
</dbReference>
<evidence type="ECO:0000313" key="9">
    <source>
        <dbReference type="Proteomes" id="UP001149165"/>
    </source>
</evidence>
<dbReference type="SUPFAM" id="SSF51735">
    <property type="entry name" value="NAD(P)-binding Rossmann-fold domains"/>
    <property type="match status" value="1"/>
</dbReference>
<dbReference type="SMART" id="SM00829">
    <property type="entry name" value="PKS_ER"/>
    <property type="match status" value="1"/>
</dbReference>
<dbReference type="PANTHER" id="PTHR43161:SF23">
    <property type="entry name" value="(R,R)-BUTANEDIOL DEHYDROGENASE-RELATED"/>
    <property type="match status" value="1"/>
</dbReference>
<feature type="domain" description="Enoyl reductase (ER)" evidence="7">
    <location>
        <begin position="8"/>
        <end position="331"/>
    </location>
</feature>
<dbReference type="GO" id="GO:0034079">
    <property type="term" value="P:butanediol biosynthetic process"/>
    <property type="evidence" value="ECO:0007669"/>
    <property type="project" value="TreeGrafter"/>
</dbReference>
<dbReference type="InterPro" id="IPR011032">
    <property type="entry name" value="GroES-like_sf"/>
</dbReference>
<gene>
    <name evidence="8" type="ORF">N7456_003389</name>
</gene>
<dbReference type="OrthoDB" id="3941538at2759"/>
<dbReference type="SUPFAM" id="SSF50129">
    <property type="entry name" value="GroES-like"/>
    <property type="match status" value="1"/>
</dbReference>
<dbReference type="CDD" id="cd08233">
    <property type="entry name" value="butanediol_DH_like"/>
    <property type="match status" value="1"/>
</dbReference>
<dbReference type="GO" id="GO:0008270">
    <property type="term" value="F:zinc ion binding"/>
    <property type="evidence" value="ECO:0007669"/>
    <property type="project" value="InterPro"/>
</dbReference>
<keyword evidence="9" id="KW-1185">Reference proteome</keyword>
<dbReference type="PROSITE" id="PS00059">
    <property type="entry name" value="ADH_ZINC"/>
    <property type="match status" value="1"/>
</dbReference>